<dbReference type="GeneID" id="113504162"/>
<dbReference type="SMART" id="SM01411">
    <property type="entry name" value="Ephrin_rec_like"/>
    <property type="match status" value="1"/>
</dbReference>
<gene>
    <name evidence="2" type="primary">LOC113504162</name>
</gene>
<dbReference type="SUPFAM" id="SSF57184">
    <property type="entry name" value="Growth factor receptor domain"/>
    <property type="match status" value="1"/>
</dbReference>
<accession>A0A7E5WN07</accession>
<name>A0A7E5WN07_TRINI</name>
<evidence type="ECO:0000313" key="2">
    <source>
        <dbReference type="RefSeq" id="XP_026742128.1"/>
    </source>
</evidence>
<dbReference type="InParanoid" id="A0A7E5WN07"/>
<dbReference type="Gene3D" id="2.10.220.10">
    <property type="entry name" value="Hormone Receptor, Insulin-like Growth Factor Receptor 1, Chain A, domain 2"/>
    <property type="match status" value="1"/>
</dbReference>
<dbReference type="KEGG" id="tnl:113504162"/>
<dbReference type="AlphaFoldDB" id="A0A7E5WN07"/>
<sequence>MADESGCGDVCSVRIDEPVCQKDRATNSSLLRTTAVLSLGPQRVNCSVQCRRDLISSLVVLSAANTPVLSSVGVVISKDGVNGTLKPCTRLVRPVVTHTLRKKDSNGHREYHKLSTNLLPGKLNVVLICPAGYYLMHENKICASCPPNTSSAVGDNTCTECPRGTRAEPGAAVCSAGDTQPRRYDVRTLINVLRTPRMNTRSWSKRGINNISLGTLDRKKGNRKSRIC</sequence>
<dbReference type="Proteomes" id="UP000322000">
    <property type="component" value="Chromosome 21"/>
</dbReference>
<protein>
    <submittedName>
        <fullName evidence="2">Uncharacterized protein LOC113504162 isoform X1</fullName>
    </submittedName>
</protein>
<evidence type="ECO:0000313" key="1">
    <source>
        <dbReference type="Proteomes" id="UP000322000"/>
    </source>
</evidence>
<dbReference type="OrthoDB" id="439917at2759"/>
<reference evidence="2" key="1">
    <citation type="submission" date="2025-08" db="UniProtKB">
        <authorList>
            <consortium name="RefSeq"/>
        </authorList>
    </citation>
    <scope>IDENTIFICATION</scope>
</reference>
<organism evidence="1 2">
    <name type="scientific">Trichoplusia ni</name>
    <name type="common">Cabbage looper</name>
    <dbReference type="NCBI Taxonomy" id="7111"/>
    <lineage>
        <taxon>Eukaryota</taxon>
        <taxon>Metazoa</taxon>
        <taxon>Ecdysozoa</taxon>
        <taxon>Arthropoda</taxon>
        <taxon>Hexapoda</taxon>
        <taxon>Insecta</taxon>
        <taxon>Pterygota</taxon>
        <taxon>Neoptera</taxon>
        <taxon>Endopterygota</taxon>
        <taxon>Lepidoptera</taxon>
        <taxon>Glossata</taxon>
        <taxon>Ditrysia</taxon>
        <taxon>Noctuoidea</taxon>
        <taxon>Noctuidae</taxon>
        <taxon>Plusiinae</taxon>
        <taxon>Trichoplusia</taxon>
    </lineage>
</organism>
<dbReference type="InterPro" id="IPR009030">
    <property type="entry name" value="Growth_fac_rcpt_cys_sf"/>
</dbReference>
<dbReference type="RefSeq" id="XP_026742128.1">
    <property type="nucleotide sequence ID" value="XM_026886327.1"/>
</dbReference>
<keyword evidence="1" id="KW-1185">Reference proteome</keyword>
<proteinExistence type="predicted"/>